<organism evidence="3 4">
    <name type="scientific">Skeletonema marinoi</name>
    <dbReference type="NCBI Taxonomy" id="267567"/>
    <lineage>
        <taxon>Eukaryota</taxon>
        <taxon>Sar</taxon>
        <taxon>Stramenopiles</taxon>
        <taxon>Ochrophyta</taxon>
        <taxon>Bacillariophyta</taxon>
        <taxon>Coscinodiscophyceae</taxon>
        <taxon>Thalassiosirophycidae</taxon>
        <taxon>Thalassiosirales</taxon>
        <taxon>Skeletonemataceae</taxon>
        <taxon>Skeletonema</taxon>
        <taxon>Skeletonema marinoi-dohrnii complex</taxon>
    </lineage>
</organism>
<proteinExistence type="predicted"/>
<evidence type="ECO:0000313" key="4">
    <source>
        <dbReference type="Proteomes" id="UP001224775"/>
    </source>
</evidence>
<reference evidence="3" key="1">
    <citation type="submission" date="2023-06" db="EMBL/GenBank/DDBJ databases">
        <title>Survivors Of The Sea: Transcriptome response of Skeletonema marinoi to long-term dormancy.</title>
        <authorList>
            <person name="Pinder M.I.M."/>
            <person name="Kourtchenko O."/>
            <person name="Robertson E.K."/>
            <person name="Larsson T."/>
            <person name="Maumus F."/>
            <person name="Osuna-Cruz C.M."/>
            <person name="Vancaester E."/>
            <person name="Stenow R."/>
            <person name="Vandepoele K."/>
            <person name="Ploug H."/>
            <person name="Bruchert V."/>
            <person name="Godhe A."/>
            <person name="Topel M."/>
        </authorList>
    </citation>
    <scope>NUCLEOTIDE SEQUENCE</scope>
    <source>
        <strain evidence="3">R05AC</strain>
    </source>
</reference>
<feature type="compositionally biased region" description="Polar residues" evidence="1">
    <location>
        <begin position="19"/>
        <end position="29"/>
    </location>
</feature>
<keyword evidence="2" id="KW-0472">Membrane</keyword>
<protein>
    <submittedName>
        <fullName evidence="3">Uncharacterized protein</fullName>
    </submittedName>
</protein>
<feature type="transmembrane region" description="Helical" evidence="2">
    <location>
        <begin position="475"/>
        <end position="496"/>
    </location>
</feature>
<name>A0AAD8Y659_9STRA</name>
<keyword evidence="2" id="KW-0812">Transmembrane</keyword>
<evidence type="ECO:0000256" key="2">
    <source>
        <dbReference type="SAM" id="Phobius"/>
    </source>
</evidence>
<feature type="region of interest" description="Disordered" evidence="1">
    <location>
        <begin position="67"/>
        <end position="156"/>
    </location>
</feature>
<accession>A0AAD8Y659</accession>
<keyword evidence="2" id="KW-1133">Transmembrane helix</keyword>
<dbReference type="EMBL" id="JATAAI010000015">
    <property type="protein sequence ID" value="KAK1740454.1"/>
    <property type="molecule type" value="Genomic_DNA"/>
</dbReference>
<gene>
    <name evidence="3" type="ORF">QTG54_008549</name>
</gene>
<feature type="compositionally biased region" description="Polar residues" evidence="1">
    <location>
        <begin position="78"/>
        <end position="91"/>
    </location>
</feature>
<feature type="compositionally biased region" description="Basic and acidic residues" evidence="1">
    <location>
        <begin position="124"/>
        <end position="140"/>
    </location>
</feature>
<feature type="region of interest" description="Disordered" evidence="1">
    <location>
        <begin position="395"/>
        <end position="422"/>
    </location>
</feature>
<sequence>MDHSDTNNDAHSINEEDTTTSGSSSQLNVTMKRRSFSHDYYGSCARSGASDVNDDGDSEVRLTSSAQLHPLSHEHGDNNSIQPTQMENSTLSRQQRQKQRQSKSSSVSERRRCRTQGDVLLMGADDRHLNDEHTINRERANTCPQHQFHHDLDERDEDEDLLSVIYYGEDEEAGGVARDDETHRLHGSGSNERRTRSLPSSSTLLSPERQSISSYTSSAAPSSPRRRAASASSVISSLQQQTSTATLLHTPSTTTTTTSISSYTSTTIKHTLLKLLMLISIYQLLSYTYNTGLSPDVKYQLGEINYDIEEYWNGGRLWSLSSSGSSNRLSASRIVGSSGISFNDDYDVGEDVEEGVVGFISSILSEKFGNQDEGGEGIVDVEEERVHEKVVAVASGASTEGGEDGGTNLSSSRVDSTTVKKKSEETTAAPIIVANSNNITKRRPAMAHVISISENRHPVYLPRASSSRRMKSNEVHWTFSRIAGAIIWIGLMIPILEVGIREVSRRYRLGSLLRRRLRMLRGGFRRRSPENVHIL</sequence>
<dbReference type="AlphaFoldDB" id="A0AAD8Y659"/>
<comment type="caution">
    <text evidence="3">The sequence shown here is derived from an EMBL/GenBank/DDBJ whole genome shotgun (WGS) entry which is preliminary data.</text>
</comment>
<feature type="region of interest" description="Disordered" evidence="1">
    <location>
        <begin position="172"/>
        <end position="235"/>
    </location>
</feature>
<keyword evidence="4" id="KW-1185">Reference proteome</keyword>
<feature type="region of interest" description="Disordered" evidence="1">
    <location>
        <begin position="1"/>
        <end position="31"/>
    </location>
</feature>
<evidence type="ECO:0000313" key="3">
    <source>
        <dbReference type="EMBL" id="KAK1740454.1"/>
    </source>
</evidence>
<evidence type="ECO:0000256" key="1">
    <source>
        <dbReference type="SAM" id="MobiDB-lite"/>
    </source>
</evidence>
<feature type="compositionally biased region" description="Basic and acidic residues" evidence="1">
    <location>
        <begin position="1"/>
        <end position="14"/>
    </location>
</feature>
<feature type="compositionally biased region" description="Low complexity" evidence="1">
    <location>
        <begin position="197"/>
        <end position="235"/>
    </location>
</feature>
<dbReference type="Proteomes" id="UP001224775">
    <property type="component" value="Unassembled WGS sequence"/>
</dbReference>